<dbReference type="FunFam" id="1.10.3660.10:FF:000003">
    <property type="entry name" value="Prephenate dehydrogenase"/>
    <property type="match status" value="1"/>
</dbReference>
<dbReference type="GO" id="GO:0006571">
    <property type="term" value="P:tyrosine biosynthetic process"/>
    <property type="evidence" value="ECO:0007669"/>
    <property type="project" value="UniProtKB-KW"/>
</dbReference>
<keyword evidence="8" id="KW-0057">Aromatic amino acid biosynthesis</keyword>
<dbReference type="GO" id="GO:0008977">
    <property type="term" value="F:prephenate dehydrogenase (NAD+) activity"/>
    <property type="evidence" value="ECO:0007669"/>
    <property type="project" value="UniProtKB-EC"/>
</dbReference>
<comment type="similarity">
    <text evidence="2">Belongs to the prephenate/arogenate dehydrogenase family.</text>
</comment>
<evidence type="ECO:0000256" key="9">
    <source>
        <dbReference type="ARBA" id="ARBA00049260"/>
    </source>
</evidence>
<dbReference type="InterPro" id="IPR046825">
    <property type="entry name" value="PDH_C"/>
</dbReference>
<keyword evidence="4" id="KW-0827">Tyrosine biosynthesis</keyword>
<dbReference type="InterPro" id="IPR050812">
    <property type="entry name" value="Preph/Arog_dehydrog"/>
</dbReference>
<keyword evidence="7" id="KW-0520">NAD</keyword>
<dbReference type="InterPro" id="IPR003099">
    <property type="entry name" value="Prephen_DH"/>
</dbReference>
<dbReference type="PANTHER" id="PTHR21363">
    <property type="entry name" value="PREPHENATE DEHYDROGENASE"/>
    <property type="match status" value="1"/>
</dbReference>
<organism evidence="11 12">
    <name type="scientific">Amphiplicatus metriothermophilus</name>
    <dbReference type="NCBI Taxonomy" id="1519374"/>
    <lineage>
        <taxon>Bacteria</taxon>
        <taxon>Pseudomonadati</taxon>
        <taxon>Pseudomonadota</taxon>
        <taxon>Alphaproteobacteria</taxon>
        <taxon>Parvularculales</taxon>
        <taxon>Parvularculaceae</taxon>
        <taxon>Amphiplicatus</taxon>
    </lineage>
</organism>
<dbReference type="SUPFAM" id="SSF48179">
    <property type="entry name" value="6-phosphogluconate dehydrogenase C-terminal domain-like"/>
    <property type="match status" value="1"/>
</dbReference>
<dbReference type="PROSITE" id="PS51176">
    <property type="entry name" value="PDH_ADH"/>
    <property type="match status" value="1"/>
</dbReference>
<dbReference type="InterPro" id="IPR036291">
    <property type="entry name" value="NAD(P)-bd_dom_sf"/>
</dbReference>
<dbReference type="Proteomes" id="UP000198346">
    <property type="component" value="Unassembled WGS sequence"/>
</dbReference>
<evidence type="ECO:0000313" key="11">
    <source>
        <dbReference type="EMBL" id="SNT68396.1"/>
    </source>
</evidence>
<evidence type="ECO:0000256" key="7">
    <source>
        <dbReference type="ARBA" id="ARBA00023027"/>
    </source>
</evidence>
<proteinExistence type="inferred from homology"/>
<evidence type="ECO:0000256" key="1">
    <source>
        <dbReference type="ARBA" id="ARBA00005067"/>
    </source>
</evidence>
<dbReference type="RefSeq" id="WP_089411344.1">
    <property type="nucleotide sequence ID" value="NZ_FZQA01000001.1"/>
</dbReference>
<dbReference type="Pfam" id="PF20463">
    <property type="entry name" value="PDH_C"/>
    <property type="match status" value="1"/>
</dbReference>
<accession>A0A239PKS2</accession>
<keyword evidence="5" id="KW-0028">Amino-acid biosynthesis</keyword>
<dbReference type="NCBIfam" id="NF005694">
    <property type="entry name" value="PRK07502.1"/>
    <property type="match status" value="1"/>
</dbReference>
<dbReference type="SUPFAM" id="SSF51735">
    <property type="entry name" value="NAD(P)-binding Rossmann-fold domains"/>
    <property type="match status" value="1"/>
</dbReference>
<evidence type="ECO:0000313" key="12">
    <source>
        <dbReference type="Proteomes" id="UP000198346"/>
    </source>
</evidence>
<evidence type="ECO:0000256" key="2">
    <source>
        <dbReference type="ARBA" id="ARBA00007964"/>
    </source>
</evidence>
<dbReference type="FunFam" id="3.40.50.720:FF:000208">
    <property type="entry name" value="Prephenate dehydrogenase"/>
    <property type="match status" value="1"/>
</dbReference>
<evidence type="ECO:0000256" key="6">
    <source>
        <dbReference type="ARBA" id="ARBA00023002"/>
    </source>
</evidence>
<name>A0A239PKS2_9PROT</name>
<dbReference type="GO" id="GO:0070403">
    <property type="term" value="F:NAD+ binding"/>
    <property type="evidence" value="ECO:0007669"/>
    <property type="project" value="InterPro"/>
</dbReference>
<dbReference type="Gene3D" id="1.10.3660.10">
    <property type="entry name" value="6-phosphogluconate dehydrogenase C-terminal like domain"/>
    <property type="match status" value="1"/>
</dbReference>
<gene>
    <name evidence="11" type="ORF">SAMN06297382_0898</name>
</gene>
<dbReference type="EC" id="1.3.1.12" evidence="3"/>
<reference evidence="11 12" key="1">
    <citation type="submission" date="2017-07" db="EMBL/GenBank/DDBJ databases">
        <authorList>
            <person name="Sun Z.S."/>
            <person name="Albrecht U."/>
            <person name="Echele G."/>
            <person name="Lee C.C."/>
        </authorList>
    </citation>
    <scope>NUCLEOTIDE SEQUENCE [LARGE SCALE GENOMIC DNA]</scope>
    <source>
        <strain evidence="11 12">CGMCC 1.12710</strain>
    </source>
</reference>
<evidence type="ECO:0000256" key="3">
    <source>
        <dbReference type="ARBA" id="ARBA00012068"/>
    </source>
</evidence>
<dbReference type="OrthoDB" id="9802008at2"/>
<evidence type="ECO:0000256" key="4">
    <source>
        <dbReference type="ARBA" id="ARBA00022498"/>
    </source>
</evidence>
<dbReference type="InterPro" id="IPR008927">
    <property type="entry name" value="6-PGluconate_DH-like_C_sf"/>
</dbReference>
<feature type="domain" description="Prephenate/arogenate dehydrogenase" evidence="10">
    <location>
        <begin position="11"/>
        <end position="302"/>
    </location>
</feature>
<dbReference type="GO" id="GO:0004665">
    <property type="term" value="F:prephenate dehydrogenase (NADP+) activity"/>
    <property type="evidence" value="ECO:0007669"/>
    <property type="project" value="InterPro"/>
</dbReference>
<dbReference type="Pfam" id="PF02153">
    <property type="entry name" value="PDH_N"/>
    <property type="match status" value="1"/>
</dbReference>
<keyword evidence="6" id="KW-0560">Oxidoreductase</keyword>
<dbReference type="Gene3D" id="3.40.50.720">
    <property type="entry name" value="NAD(P)-binding Rossmann-like Domain"/>
    <property type="match status" value="1"/>
</dbReference>
<sequence length="313" mass="33480">MTETSDALKFRRAAVIGIGLIGASLAHAMRAGGLAERIAGFDLDADVRARALSLGVVDETAESFAEAVKGADLVILSTPVGAIDSLCAEAHAHAENGALVVDTGSVKGAVAEAARRVRREVLFVPCHPVAGTEQSGPEAGFATLFRQRWCILTPLDRTDEAYRAAVEKAAALWRAVGSHVEVMDAAHHDLALAITSHLPHLIAFTLVGAADDLESVAEAEIVKYSAGGFRDFTRIAASDPIMWRDVFLHNREAVLEVLGRFTEELALLQRAIRWGDGETLKKVFTRGRAIRRAIVAAGQETDAPNFGRDKKDA</sequence>
<dbReference type="PANTHER" id="PTHR21363:SF0">
    <property type="entry name" value="PREPHENATE DEHYDROGENASE [NADP(+)]"/>
    <property type="match status" value="1"/>
</dbReference>
<dbReference type="AlphaFoldDB" id="A0A239PKS2"/>
<evidence type="ECO:0000256" key="8">
    <source>
        <dbReference type="ARBA" id="ARBA00023141"/>
    </source>
</evidence>
<protein>
    <recommendedName>
        <fullName evidence="3">prephenate dehydrogenase</fullName>
        <ecNumber evidence="3">1.3.1.12</ecNumber>
    </recommendedName>
</protein>
<evidence type="ECO:0000256" key="5">
    <source>
        <dbReference type="ARBA" id="ARBA00022605"/>
    </source>
</evidence>
<comment type="pathway">
    <text evidence="1">Amino-acid biosynthesis; L-tyrosine biosynthesis; (4-hydroxyphenyl)pyruvate from prephenate (NAD(+) route): step 1/1.</text>
</comment>
<evidence type="ECO:0000259" key="10">
    <source>
        <dbReference type="PROSITE" id="PS51176"/>
    </source>
</evidence>
<comment type="catalytic activity">
    <reaction evidence="9">
        <text>prephenate + NAD(+) = 3-(4-hydroxyphenyl)pyruvate + CO2 + NADH</text>
        <dbReference type="Rhea" id="RHEA:13869"/>
        <dbReference type="ChEBI" id="CHEBI:16526"/>
        <dbReference type="ChEBI" id="CHEBI:29934"/>
        <dbReference type="ChEBI" id="CHEBI:36242"/>
        <dbReference type="ChEBI" id="CHEBI:57540"/>
        <dbReference type="ChEBI" id="CHEBI:57945"/>
        <dbReference type="EC" id="1.3.1.12"/>
    </reaction>
</comment>
<keyword evidence="12" id="KW-1185">Reference proteome</keyword>
<dbReference type="InterPro" id="IPR046826">
    <property type="entry name" value="PDH_N"/>
</dbReference>
<dbReference type="EMBL" id="FZQA01000001">
    <property type="protein sequence ID" value="SNT68396.1"/>
    <property type="molecule type" value="Genomic_DNA"/>
</dbReference>